<reference evidence="2 3" key="1">
    <citation type="submission" date="2018-12" db="EMBL/GenBank/DDBJ databases">
        <authorList>
            <person name="Kartti S."/>
            <person name="Manni A."/>
            <person name="Chemao El Fihri M.W."/>
            <person name="Laamarti M."/>
            <person name="Temsamani L."/>
            <person name="El Jamali J.E."/>
            <person name="Ouadghiri M."/>
            <person name="Ibrahimi A."/>
            <person name="Filati-Maltouf A."/>
        </authorList>
    </citation>
    <scope>NUCLEOTIDE SEQUENCE [LARGE SCALE GENOMIC DNA]</scope>
    <source>
        <strain evidence="2 3">MDMC339</strain>
    </source>
</reference>
<name>A0A3S0J1T8_STEMA</name>
<dbReference type="AlphaFoldDB" id="A0A3S0J1T8"/>
<evidence type="ECO:0000313" key="3">
    <source>
        <dbReference type="Proteomes" id="UP000271705"/>
    </source>
</evidence>
<sequence>MPAAGRQPHDLRQHRVPGQRPALPLGVETSAGRPKLQWVLPSTGRQAPCFVCGGRIPRGRPGVVSIQPGSFNDQQPAYPRIWQS</sequence>
<proteinExistence type="predicted"/>
<evidence type="ECO:0000256" key="1">
    <source>
        <dbReference type="SAM" id="MobiDB-lite"/>
    </source>
</evidence>
<dbReference type="Proteomes" id="UP000271705">
    <property type="component" value="Unassembled WGS sequence"/>
</dbReference>
<dbReference type="EMBL" id="RXLZ01000003">
    <property type="protein sequence ID" value="RTQ91978.1"/>
    <property type="molecule type" value="Genomic_DNA"/>
</dbReference>
<protein>
    <submittedName>
        <fullName evidence="2">Uncharacterized protein</fullName>
    </submittedName>
</protein>
<evidence type="ECO:0000313" key="2">
    <source>
        <dbReference type="EMBL" id="RTQ91978.1"/>
    </source>
</evidence>
<organism evidence="2 3">
    <name type="scientific">Stenotrophomonas maltophilia</name>
    <name type="common">Pseudomonas maltophilia</name>
    <name type="synonym">Xanthomonas maltophilia</name>
    <dbReference type="NCBI Taxonomy" id="40324"/>
    <lineage>
        <taxon>Bacteria</taxon>
        <taxon>Pseudomonadati</taxon>
        <taxon>Pseudomonadota</taxon>
        <taxon>Gammaproteobacteria</taxon>
        <taxon>Lysobacterales</taxon>
        <taxon>Lysobacteraceae</taxon>
        <taxon>Stenotrophomonas</taxon>
        <taxon>Stenotrophomonas maltophilia group</taxon>
    </lineage>
</organism>
<feature type="region of interest" description="Disordered" evidence="1">
    <location>
        <begin position="63"/>
        <end position="84"/>
    </location>
</feature>
<comment type="caution">
    <text evidence="2">The sequence shown here is derived from an EMBL/GenBank/DDBJ whole genome shotgun (WGS) entry which is preliminary data.</text>
</comment>
<accession>A0A3S0J1T8</accession>
<gene>
    <name evidence="2" type="ORF">EKL94_01545</name>
</gene>
<feature type="region of interest" description="Disordered" evidence="1">
    <location>
        <begin position="1"/>
        <end position="28"/>
    </location>
</feature>